<organism evidence="1 2">
    <name type="scientific">Cryptosporidium xiaoi</name>
    <dbReference type="NCBI Taxonomy" id="659607"/>
    <lineage>
        <taxon>Eukaryota</taxon>
        <taxon>Sar</taxon>
        <taxon>Alveolata</taxon>
        <taxon>Apicomplexa</taxon>
        <taxon>Conoidasida</taxon>
        <taxon>Coccidia</taxon>
        <taxon>Eucoccidiorida</taxon>
        <taxon>Eimeriorina</taxon>
        <taxon>Cryptosporidiidae</taxon>
        <taxon>Cryptosporidium</taxon>
    </lineage>
</organism>
<protein>
    <submittedName>
        <fullName evidence="1">Uncharacterized protein</fullName>
    </submittedName>
</protein>
<dbReference type="EMBL" id="JAWDEY010000005">
    <property type="protein sequence ID" value="KAK6590645.1"/>
    <property type="molecule type" value="Genomic_DNA"/>
</dbReference>
<sequence length="782" mass="89838">MEQLEIVIKNNTRLTFHRYIHILERGEWIYHPLEKIEPGVMISFVCSSTTYQNILGCNVVYTSIVDCIEYCINYKYESRIIGDGEANVRIGIISKDDAFIEVPKNSSNDDHIKKLFYLDATNGVQRSIRKLMTHINIRETELGSDYLDKIGNLDNNHKHTNYDFRKLNLNSNYYEWIGRLRKYPRSLYIRIVNFSDCDLILQLPAAKKSDNEKFKQRNLSTSTLSSAVTPSIHFENHCEKLLTRGPISPYSMSNMIYGGQWVEFPPEKIKSYGVYEFGAGCESLFSTDFIGNIIYKVSGYAGKILFNWEFPAGITPNLTSNGFHNLHNLTISSHCENFNDGHLIFHILDESKPLPIRILSVKAIFGDNFLNLFNDESNLKNDNGLGKDSNNDFGGSKSASEIANKSRDVTINKKFGSRFGFFNDELNASPTYYLFGNQTRDISLFFFDYIKPKVVLNNHEKNIYLYDELCIDNPRVFFSFLLTNSNININPKYSANIGSFSLFIEWSIGCIIFKKIWNSDEKLLLNSKLIGGINEYNVLLSSTYPSLCRRNKSLIRMYPPVLINNNSCENVCFMLNKTSNNCEKTYLLKNHYYSNQEIALIGQQLISYILAPYLVKYMRSKTISKTGSSSAISNSSRHSNTSTVFQGHVESEHIWKYSKVSLNNGTGSKEGYDKQGILDFQGTVSFLIFHWDDLFCELLEKKLLKINSVTNKDFNPDTILCILQRVSLLWENKDFEVFDDPLFIQEFIDVGIVICEIIQDNNNSNILSSLKKLRSIIRFNDK</sequence>
<reference evidence="1 2" key="1">
    <citation type="submission" date="2023-10" db="EMBL/GenBank/DDBJ databases">
        <title>Comparative genomics analysis reveals potential genetic determinants of host preference in Cryptosporidium xiaoi.</title>
        <authorList>
            <person name="Xiao L."/>
            <person name="Li J."/>
        </authorList>
    </citation>
    <scope>NUCLEOTIDE SEQUENCE [LARGE SCALE GENOMIC DNA]</scope>
    <source>
        <strain evidence="1 2">52996</strain>
    </source>
</reference>
<gene>
    <name evidence="1" type="ORF">RS030_142237</name>
</gene>
<name>A0AAV9Y3K7_9CRYT</name>
<evidence type="ECO:0000313" key="1">
    <source>
        <dbReference type="EMBL" id="KAK6590645.1"/>
    </source>
</evidence>
<accession>A0AAV9Y3K7</accession>
<comment type="caution">
    <text evidence="1">The sequence shown here is derived from an EMBL/GenBank/DDBJ whole genome shotgun (WGS) entry which is preliminary data.</text>
</comment>
<dbReference type="Gene3D" id="2.60.270.50">
    <property type="match status" value="1"/>
</dbReference>
<proteinExistence type="predicted"/>
<keyword evidence="2" id="KW-1185">Reference proteome</keyword>
<dbReference type="AlphaFoldDB" id="A0AAV9Y3K7"/>
<dbReference type="Proteomes" id="UP001311799">
    <property type="component" value="Unassembled WGS sequence"/>
</dbReference>
<evidence type="ECO:0000313" key="2">
    <source>
        <dbReference type="Proteomes" id="UP001311799"/>
    </source>
</evidence>